<keyword evidence="2" id="KW-1133">Transmembrane helix</keyword>
<dbReference type="AlphaFoldDB" id="A0A6B1D819"/>
<feature type="region of interest" description="Disordered" evidence="1">
    <location>
        <begin position="56"/>
        <end position="93"/>
    </location>
</feature>
<organism evidence="3">
    <name type="scientific">Caldilineaceae bacterium SB0661_bin_32</name>
    <dbReference type="NCBI Taxonomy" id="2605255"/>
    <lineage>
        <taxon>Bacteria</taxon>
        <taxon>Bacillati</taxon>
        <taxon>Chloroflexota</taxon>
        <taxon>Caldilineae</taxon>
        <taxon>Caldilineales</taxon>
        <taxon>Caldilineaceae</taxon>
    </lineage>
</organism>
<evidence type="ECO:0000256" key="2">
    <source>
        <dbReference type="SAM" id="Phobius"/>
    </source>
</evidence>
<feature type="compositionally biased region" description="Basic residues" evidence="1">
    <location>
        <begin position="56"/>
        <end position="66"/>
    </location>
</feature>
<comment type="caution">
    <text evidence="3">The sequence shown here is derived from an EMBL/GenBank/DDBJ whole genome shotgun (WGS) entry which is preliminary data.</text>
</comment>
<feature type="compositionally biased region" description="Polar residues" evidence="1">
    <location>
        <begin position="68"/>
        <end position="78"/>
    </location>
</feature>
<proteinExistence type="predicted"/>
<keyword evidence="2" id="KW-0472">Membrane</keyword>
<sequence>METSLGALEQSFFLASAVASELLSSVWQILAILAVAGLVIVMLLAIIEPGPLVKRRPFSRRQRRPRQTANGAGSTQQKLEPMTGGDGEHADQS</sequence>
<feature type="transmembrane region" description="Helical" evidence="2">
    <location>
        <begin position="29"/>
        <end position="53"/>
    </location>
</feature>
<name>A0A6B1D819_9CHLR</name>
<evidence type="ECO:0000313" key="3">
    <source>
        <dbReference type="EMBL" id="MYC95465.1"/>
    </source>
</evidence>
<dbReference type="EMBL" id="VXMH01000055">
    <property type="protein sequence ID" value="MYC95465.1"/>
    <property type="molecule type" value="Genomic_DNA"/>
</dbReference>
<reference evidence="3" key="1">
    <citation type="submission" date="2019-09" db="EMBL/GenBank/DDBJ databases">
        <title>Characterisation of the sponge microbiome using genome-centric metagenomics.</title>
        <authorList>
            <person name="Engelberts J.P."/>
            <person name="Robbins S.J."/>
            <person name="De Goeij J.M."/>
            <person name="Aranda M."/>
            <person name="Bell S.C."/>
            <person name="Webster N.S."/>
        </authorList>
    </citation>
    <scope>NUCLEOTIDE SEQUENCE</scope>
    <source>
        <strain evidence="3">SB0661_bin_32</strain>
    </source>
</reference>
<protein>
    <submittedName>
        <fullName evidence="3">Uncharacterized protein</fullName>
    </submittedName>
</protein>
<accession>A0A6B1D819</accession>
<evidence type="ECO:0000256" key="1">
    <source>
        <dbReference type="SAM" id="MobiDB-lite"/>
    </source>
</evidence>
<keyword evidence="2" id="KW-0812">Transmembrane</keyword>
<gene>
    <name evidence="3" type="ORF">F4X14_10885</name>
</gene>